<comment type="catalytic activity">
    <reaction evidence="1 13">
        <text>(2R,3S)-3-isopropylmalate = (2S)-2-isopropylmalate</text>
        <dbReference type="Rhea" id="RHEA:32287"/>
        <dbReference type="ChEBI" id="CHEBI:1178"/>
        <dbReference type="ChEBI" id="CHEBI:35121"/>
        <dbReference type="EC" id="4.2.1.33"/>
    </reaction>
</comment>
<keyword evidence="11 13" id="KW-0456">Lyase</keyword>
<evidence type="ECO:0000313" key="15">
    <source>
        <dbReference type="EMBL" id="ESP91347.1"/>
    </source>
</evidence>
<feature type="binding site" evidence="13">
    <location>
        <position position="347"/>
    </location>
    <ligand>
        <name>[4Fe-4S] cluster</name>
        <dbReference type="ChEBI" id="CHEBI:49883"/>
    </ligand>
</feature>
<evidence type="ECO:0000256" key="1">
    <source>
        <dbReference type="ARBA" id="ARBA00000491"/>
    </source>
</evidence>
<dbReference type="PROSITE" id="PS01244">
    <property type="entry name" value="ACONITASE_2"/>
    <property type="match status" value="1"/>
</dbReference>
<dbReference type="InterPro" id="IPR036008">
    <property type="entry name" value="Aconitase_4Fe-4S_dom"/>
</dbReference>
<reference evidence="15 16" key="1">
    <citation type="submission" date="2013-07" db="EMBL/GenBank/DDBJ databases">
        <title>Draft genome sequence of Pseudoalteromonas luteoviolacea 2ta16.</title>
        <authorList>
            <person name="Allen E.E."/>
            <person name="Azam F."/>
            <person name="Podell S."/>
        </authorList>
    </citation>
    <scope>NUCLEOTIDE SEQUENCE [LARGE SCALE GENOMIC DNA]</scope>
    <source>
        <strain evidence="15 16">2ta16</strain>
    </source>
</reference>
<dbReference type="EC" id="4.2.1.33" evidence="13"/>
<dbReference type="AlphaFoldDB" id="V4J7Y0"/>
<dbReference type="PANTHER" id="PTHR43822:SF9">
    <property type="entry name" value="3-ISOPROPYLMALATE DEHYDRATASE"/>
    <property type="match status" value="1"/>
</dbReference>
<dbReference type="InterPro" id="IPR050067">
    <property type="entry name" value="IPM_dehydratase_rel_enz"/>
</dbReference>
<dbReference type="EMBL" id="AUSV01000117">
    <property type="protein sequence ID" value="ESP91347.1"/>
    <property type="molecule type" value="Genomic_DNA"/>
</dbReference>
<organism evidence="15 16">
    <name type="scientific">Pseudoalteromonas luteoviolacea (strain 2ta16)</name>
    <dbReference type="NCBI Taxonomy" id="1353533"/>
    <lineage>
        <taxon>Bacteria</taxon>
        <taxon>Pseudomonadati</taxon>
        <taxon>Pseudomonadota</taxon>
        <taxon>Gammaproteobacteria</taxon>
        <taxon>Alteromonadales</taxon>
        <taxon>Pseudoalteromonadaceae</taxon>
        <taxon>Pseudoalteromonas</taxon>
    </lineage>
</organism>
<comment type="cofactor">
    <cofactor evidence="13">
        <name>[4Fe-4S] cluster</name>
        <dbReference type="ChEBI" id="CHEBI:49883"/>
    </cofactor>
    <text evidence="13">Binds 1 [4Fe-4S] cluster per subunit.</text>
</comment>
<dbReference type="NCBIfam" id="NF004016">
    <property type="entry name" value="PRK05478.1"/>
    <property type="match status" value="1"/>
</dbReference>
<dbReference type="CDD" id="cd01583">
    <property type="entry name" value="IPMI"/>
    <property type="match status" value="1"/>
</dbReference>
<evidence type="ECO:0000256" key="10">
    <source>
        <dbReference type="ARBA" id="ARBA00023014"/>
    </source>
</evidence>
<evidence type="ECO:0000256" key="9">
    <source>
        <dbReference type="ARBA" id="ARBA00023004"/>
    </source>
</evidence>
<evidence type="ECO:0000256" key="12">
    <source>
        <dbReference type="ARBA" id="ARBA00023304"/>
    </source>
</evidence>
<feature type="domain" description="Aconitase/3-isopropylmalate dehydratase large subunit alpha/beta/alpha" evidence="14">
    <location>
        <begin position="7"/>
        <end position="457"/>
    </location>
</feature>
<dbReference type="Pfam" id="PF00330">
    <property type="entry name" value="Aconitase"/>
    <property type="match status" value="1"/>
</dbReference>
<evidence type="ECO:0000313" key="16">
    <source>
        <dbReference type="Proteomes" id="UP000017820"/>
    </source>
</evidence>
<dbReference type="HAMAP" id="MF_01026">
    <property type="entry name" value="LeuC_type1"/>
    <property type="match status" value="1"/>
</dbReference>
<evidence type="ECO:0000256" key="3">
    <source>
        <dbReference type="ARBA" id="ARBA00004729"/>
    </source>
</evidence>
<accession>V4J7Y0</accession>
<dbReference type="SUPFAM" id="SSF53732">
    <property type="entry name" value="Aconitase iron-sulfur domain"/>
    <property type="match status" value="1"/>
</dbReference>
<protein>
    <recommendedName>
        <fullName evidence="13">3-isopropylmalate dehydratase large subunit</fullName>
        <ecNumber evidence="13">4.2.1.33</ecNumber>
    </recommendedName>
    <alternativeName>
        <fullName evidence="13">Alpha-IPM isomerase</fullName>
        <shortName evidence="13">IPMI</shortName>
    </alternativeName>
    <alternativeName>
        <fullName evidence="13">Isopropylmalate isomerase</fullName>
    </alternativeName>
</protein>
<dbReference type="RefSeq" id="WP_023401246.1">
    <property type="nucleotide sequence ID" value="NZ_AUSV01000117.1"/>
</dbReference>
<dbReference type="InterPro" id="IPR018136">
    <property type="entry name" value="Aconitase_4Fe-4S_BS"/>
</dbReference>
<dbReference type="NCBIfam" id="NF009116">
    <property type="entry name" value="PRK12466.1"/>
    <property type="match status" value="1"/>
</dbReference>
<evidence type="ECO:0000256" key="2">
    <source>
        <dbReference type="ARBA" id="ARBA00002695"/>
    </source>
</evidence>
<dbReference type="GO" id="GO:0009098">
    <property type="term" value="P:L-leucine biosynthetic process"/>
    <property type="evidence" value="ECO:0007669"/>
    <property type="project" value="UniProtKB-UniRule"/>
</dbReference>
<comment type="pathway">
    <text evidence="3 13">Amino-acid biosynthesis; L-leucine biosynthesis; L-leucine from 3-methyl-2-oxobutanoate: step 2/4.</text>
</comment>
<dbReference type="GO" id="GO:0046872">
    <property type="term" value="F:metal ion binding"/>
    <property type="evidence" value="ECO:0007669"/>
    <property type="project" value="UniProtKB-KW"/>
</dbReference>
<dbReference type="PRINTS" id="PR00415">
    <property type="entry name" value="ACONITASE"/>
</dbReference>
<dbReference type="InterPro" id="IPR033941">
    <property type="entry name" value="IPMI_cat"/>
</dbReference>
<comment type="function">
    <text evidence="2 13">Catalyzes the isomerization between 2-isopropylmalate and 3-isopropylmalate, via the formation of 2-isopropylmaleate.</text>
</comment>
<dbReference type="FunFam" id="3.30.499.10:FF:000006">
    <property type="entry name" value="3-isopropylmalate dehydratase large subunit"/>
    <property type="match status" value="1"/>
</dbReference>
<dbReference type="GO" id="GO:0051539">
    <property type="term" value="F:4 iron, 4 sulfur cluster binding"/>
    <property type="evidence" value="ECO:0007669"/>
    <property type="project" value="UniProtKB-KW"/>
</dbReference>
<dbReference type="NCBIfam" id="TIGR00170">
    <property type="entry name" value="leuC"/>
    <property type="match status" value="1"/>
</dbReference>
<dbReference type="InterPro" id="IPR015931">
    <property type="entry name" value="Acnase/IPM_dHydase_lsu_aba_1/3"/>
</dbReference>
<dbReference type="FunFam" id="3.30.499.10:FF:000007">
    <property type="entry name" value="3-isopropylmalate dehydratase large subunit"/>
    <property type="match status" value="1"/>
</dbReference>
<evidence type="ECO:0000256" key="5">
    <source>
        <dbReference type="ARBA" id="ARBA00022430"/>
    </source>
</evidence>
<keyword evidence="7 13" id="KW-0028">Amino-acid biosynthesis</keyword>
<dbReference type="InterPro" id="IPR001030">
    <property type="entry name" value="Acoase/IPM_deHydtase_lsu_aba"/>
</dbReference>
<dbReference type="PROSITE" id="PS00450">
    <property type="entry name" value="ACONITASE_1"/>
    <property type="match status" value="1"/>
</dbReference>
<dbReference type="PANTHER" id="PTHR43822">
    <property type="entry name" value="HOMOACONITASE, MITOCHONDRIAL-RELATED"/>
    <property type="match status" value="1"/>
</dbReference>
<dbReference type="PATRIC" id="fig|1353533.3.peg.4404"/>
<keyword evidence="6 13" id="KW-0004">4Fe-4S</keyword>
<evidence type="ECO:0000256" key="4">
    <source>
        <dbReference type="ARBA" id="ARBA00011271"/>
    </source>
</evidence>
<feature type="binding site" evidence="13">
    <location>
        <position position="407"/>
    </location>
    <ligand>
        <name>[4Fe-4S] cluster</name>
        <dbReference type="ChEBI" id="CHEBI:49883"/>
    </ligand>
</feature>
<comment type="similarity">
    <text evidence="13">Belongs to the aconitase/IPM isomerase family. LeuC type 1 subfamily.</text>
</comment>
<evidence type="ECO:0000256" key="13">
    <source>
        <dbReference type="HAMAP-Rule" id="MF_01026"/>
    </source>
</evidence>
<dbReference type="Gene3D" id="3.30.499.10">
    <property type="entry name" value="Aconitase, domain 3"/>
    <property type="match status" value="2"/>
</dbReference>
<evidence type="ECO:0000256" key="6">
    <source>
        <dbReference type="ARBA" id="ARBA00022485"/>
    </source>
</evidence>
<dbReference type="Proteomes" id="UP000017820">
    <property type="component" value="Unassembled WGS sequence"/>
</dbReference>
<sequence length="467" mass="50212">MAQTLYDKIWQSHVVAKINEQTDLLYIDRHLVHEVTSPQAFAGLREKNRQVRCPEKTFATMDHNVSTKSRSIDAASEVSKNQLQALANNCAEFGVQLYDLDSINQGIVHVMGPEQGITLPGTTIVCGDSHTSTHGAFGALAHGIGTSEVEHVLATQTLQQKKAKSLKIQINGQLRPTVTAKDLIMAVIGELGTAGGTGYVAEFCGTAIEALSMESRMTLCNMSIEMGAKAGLIAPDEITYAYLKGRPFAPKGEDFEQAVDYWKTLHSDDGASFDRVVEMAAEDIQPQVTWGTSPEQVIGIDEPIPNPDEEQDLIKADSMRSALKYMGLEAGQRLSDAKVDTVFIGSCTNSRIEDLRAAAKIVEGKKVAQGVEALIVPGSGLVKQQAEQEGLADIFVAAGFEWREPGCSMCLAMNDDRLGAGKRCASTSNRNFEGRQGRGGRTHLVSPAMAAAAAIAGRFTDIRGAQA</sequence>
<dbReference type="UniPathway" id="UPA00048">
    <property type="reaction ID" value="UER00071"/>
</dbReference>
<feature type="binding site" evidence="13">
    <location>
        <position position="410"/>
    </location>
    <ligand>
        <name>[4Fe-4S] cluster</name>
        <dbReference type="ChEBI" id="CHEBI:49883"/>
    </ligand>
</feature>
<evidence type="ECO:0000256" key="11">
    <source>
        <dbReference type="ARBA" id="ARBA00023239"/>
    </source>
</evidence>
<keyword evidence="10 13" id="KW-0411">Iron-sulfur</keyword>
<dbReference type="InterPro" id="IPR004430">
    <property type="entry name" value="3-IsopropMal_deHydase_lsu"/>
</dbReference>
<gene>
    <name evidence="13" type="primary">leuC</name>
    <name evidence="15" type="ORF">PL2TA16_00895</name>
</gene>
<evidence type="ECO:0000256" key="7">
    <source>
        <dbReference type="ARBA" id="ARBA00022605"/>
    </source>
</evidence>
<evidence type="ECO:0000256" key="8">
    <source>
        <dbReference type="ARBA" id="ARBA00022723"/>
    </source>
</evidence>
<comment type="subunit">
    <text evidence="4 13">Heterodimer of LeuC and LeuD.</text>
</comment>
<keyword evidence="9 13" id="KW-0408">Iron</keyword>
<keyword evidence="12 13" id="KW-0100">Branched-chain amino acid biosynthesis</keyword>
<keyword evidence="5 13" id="KW-0432">Leucine biosynthesis</keyword>
<dbReference type="GO" id="GO:0003861">
    <property type="term" value="F:3-isopropylmalate dehydratase activity"/>
    <property type="evidence" value="ECO:0007669"/>
    <property type="project" value="UniProtKB-UniRule"/>
</dbReference>
<comment type="caution">
    <text evidence="15">The sequence shown here is derived from an EMBL/GenBank/DDBJ whole genome shotgun (WGS) entry which is preliminary data.</text>
</comment>
<keyword evidence="8 13" id="KW-0479">Metal-binding</keyword>
<evidence type="ECO:0000259" key="14">
    <source>
        <dbReference type="Pfam" id="PF00330"/>
    </source>
</evidence>
<proteinExistence type="inferred from homology"/>
<name>V4J7Y0_PSEL2</name>